<reference evidence="2" key="1">
    <citation type="journal article" date="2022" name="bioRxiv">
        <title>Sequencing and chromosome-scale assembly of the giantPleurodeles waltlgenome.</title>
        <authorList>
            <person name="Brown T."/>
            <person name="Elewa A."/>
            <person name="Iarovenko S."/>
            <person name="Subramanian E."/>
            <person name="Araus A.J."/>
            <person name="Petzold A."/>
            <person name="Susuki M."/>
            <person name="Suzuki K.-i.T."/>
            <person name="Hayashi T."/>
            <person name="Toyoda A."/>
            <person name="Oliveira C."/>
            <person name="Osipova E."/>
            <person name="Leigh N.D."/>
            <person name="Simon A."/>
            <person name="Yun M.H."/>
        </authorList>
    </citation>
    <scope>NUCLEOTIDE SEQUENCE</scope>
    <source>
        <strain evidence="2">20211129_DDA</strain>
        <tissue evidence="2">Liver</tissue>
    </source>
</reference>
<evidence type="ECO:0000313" key="3">
    <source>
        <dbReference type="Proteomes" id="UP001066276"/>
    </source>
</evidence>
<feature type="region of interest" description="Disordered" evidence="1">
    <location>
        <begin position="1"/>
        <end position="53"/>
    </location>
</feature>
<protein>
    <submittedName>
        <fullName evidence="2">Uncharacterized protein</fullName>
    </submittedName>
</protein>
<accession>A0AAV7T3H4</accession>
<proteinExistence type="predicted"/>
<comment type="caution">
    <text evidence="2">The sequence shown here is derived from an EMBL/GenBank/DDBJ whole genome shotgun (WGS) entry which is preliminary data.</text>
</comment>
<sequence>MAAVSERRLNGALVPGRKRRRNRVREGGRCGSVSEPERDDPSGQSQAVHRQNCDLQSCDGEKLSMA</sequence>
<evidence type="ECO:0000313" key="2">
    <source>
        <dbReference type="EMBL" id="KAJ1171018.1"/>
    </source>
</evidence>
<organism evidence="2 3">
    <name type="scientific">Pleurodeles waltl</name>
    <name type="common">Iberian ribbed newt</name>
    <dbReference type="NCBI Taxonomy" id="8319"/>
    <lineage>
        <taxon>Eukaryota</taxon>
        <taxon>Metazoa</taxon>
        <taxon>Chordata</taxon>
        <taxon>Craniata</taxon>
        <taxon>Vertebrata</taxon>
        <taxon>Euteleostomi</taxon>
        <taxon>Amphibia</taxon>
        <taxon>Batrachia</taxon>
        <taxon>Caudata</taxon>
        <taxon>Salamandroidea</taxon>
        <taxon>Salamandridae</taxon>
        <taxon>Pleurodelinae</taxon>
        <taxon>Pleurodeles</taxon>
    </lineage>
</organism>
<evidence type="ECO:0000256" key="1">
    <source>
        <dbReference type="SAM" id="MobiDB-lite"/>
    </source>
</evidence>
<feature type="compositionally biased region" description="Polar residues" evidence="1">
    <location>
        <begin position="42"/>
        <end position="53"/>
    </location>
</feature>
<dbReference type="AlphaFoldDB" id="A0AAV7T3H4"/>
<dbReference type="EMBL" id="JANPWB010000007">
    <property type="protein sequence ID" value="KAJ1171018.1"/>
    <property type="molecule type" value="Genomic_DNA"/>
</dbReference>
<dbReference type="Proteomes" id="UP001066276">
    <property type="component" value="Chromosome 4_1"/>
</dbReference>
<keyword evidence="3" id="KW-1185">Reference proteome</keyword>
<gene>
    <name evidence="2" type="ORF">NDU88_002889</name>
</gene>
<name>A0AAV7T3H4_PLEWA</name>